<proteinExistence type="predicted"/>
<dbReference type="Proteomes" id="UP000315003">
    <property type="component" value="Chromosome"/>
</dbReference>
<accession>A0A517SUY5</accession>
<name>A0A517SUY5_9BACT</name>
<keyword evidence="2" id="KW-1185">Reference proteome</keyword>
<evidence type="ECO:0000313" key="1">
    <source>
        <dbReference type="EMBL" id="QDT59918.1"/>
    </source>
</evidence>
<gene>
    <name evidence="1" type="ORF">SV7mr_24310</name>
</gene>
<protein>
    <submittedName>
        <fullName evidence="1">Uncharacterized protein</fullName>
    </submittedName>
</protein>
<reference evidence="1 2" key="1">
    <citation type="submission" date="2019-02" db="EMBL/GenBank/DDBJ databases">
        <title>Deep-cultivation of Planctomycetes and their phenomic and genomic characterization uncovers novel biology.</title>
        <authorList>
            <person name="Wiegand S."/>
            <person name="Jogler M."/>
            <person name="Boedeker C."/>
            <person name="Pinto D."/>
            <person name="Vollmers J."/>
            <person name="Rivas-Marin E."/>
            <person name="Kohn T."/>
            <person name="Peeters S.H."/>
            <person name="Heuer A."/>
            <person name="Rast P."/>
            <person name="Oberbeckmann S."/>
            <person name="Bunk B."/>
            <person name="Jeske O."/>
            <person name="Meyerdierks A."/>
            <person name="Storesund J.E."/>
            <person name="Kallscheuer N."/>
            <person name="Luecker S."/>
            <person name="Lage O.M."/>
            <person name="Pohl T."/>
            <person name="Merkel B.J."/>
            <person name="Hornburger P."/>
            <person name="Mueller R.-W."/>
            <person name="Bruemmer F."/>
            <person name="Labrenz M."/>
            <person name="Spormann A.M."/>
            <person name="Op den Camp H."/>
            <person name="Overmann J."/>
            <person name="Amann R."/>
            <person name="Jetten M.S.M."/>
            <person name="Mascher T."/>
            <person name="Medema M.H."/>
            <person name="Devos D.P."/>
            <person name="Kaster A.-K."/>
            <person name="Ovreas L."/>
            <person name="Rohde M."/>
            <person name="Galperin M.Y."/>
            <person name="Jogler C."/>
        </authorList>
    </citation>
    <scope>NUCLEOTIDE SEQUENCE [LARGE SCALE GENOMIC DNA]</scope>
    <source>
        <strain evidence="1 2">SV_7m_r</strain>
    </source>
</reference>
<evidence type="ECO:0000313" key="2">
    <source>
        <dbReference type="Proteomes" id="UP000315003"/>
    </source>
</evidence>
<dbReference type="EMBL" id="CP036272">
    <property type="protein sequence ID" value="QDT59918.1"/>
    <property type="molecule type" value="Genomic_DNA"/>
</dbReference>
<sequence>MGRDSANVCIIEHRERGGSETLPAVPQSNRQPMISGDDEVLLMEIFFIQFASWKPQLAHSLGLSLSQRMDLPTSDCTTCDSDSGRISVAARQGDAGGTNSIRAGKR</sequence>
<organism evidence="1 2">
    <name type="scientific">Stieleria bergensis</name>
    <dbReference type="NCBI Taxonomy" id="2528025"/>
    <lineage>
        <taxon>Bacteria</taxon>
        <taxon>Pseudomonadati</taxon>
        <taxon>Planctomycetota</taxon>
        <taxon>Planctomycetia</taxon>
        <taxon>Pirellulales</taxon>
        <taxon>Pirellulaceae</taxon>
        <taxon>Stieleria</taxon>
    </lineage>
</organism>
<dbReference type="AlphaFoldDB" id="A0A517SUY5"/>